<dbReference type="Proteomes" id="UP000315636">
    <property type="component" value="Unassembled WGS sequence"/>
</dbReference>
<keyword evidence="1" id="KW-0472">Membrane</keyword>
<dbReference type="AlphaFoldDB" id="A0A521F4D9"/>
<keyword evidence="3" id="KW-1185">Reference proteome</keyword>
<feature type="transmembrane region" description="Helical" evidence="1">
    <location>
        <begin position="6"/>
        <end position="27"/>
    </location>
</feature>
<reference evidence="2 3" key="1">
    <citation type="submission" date="2017-05" db="EMBL/GenBank/DDBJ databases">
        <authorList>
            <person name="Varghese N."/>
            <person name="Submissions S."/>
        </authorList>
    </citation>
    <scope>NUCLEOTIDE SEQUENCE [LARGE SCALE GENOMIC DNA]</scope>
    <source>
        <strain evidence="2 3">DSM 45474</strain>
    </source>
</reference>
<sequence length="84" mass="9634">MALMYVMIGGPIILLFGIPVSLLSDYVTRGKPLRWLWAMLIHTFGGVLFSLVLFHSLYFVIIGGIVAFVFWSTDEGFKWYERSK</sequence>
<evidence type="ECO:0000313" key="2">
    <source>
        <dbReference type="EMBL" id="SMO91042.1"/>
    </source>
</evidence>
<feature type="transmembrane region" description="Helical" evidence="1">
    <location>
        <begin position="39"/>
        <end position="71"/>
    </location>
</feature>
<protein>
    <submittedName>
        <fullName evidence="2">Uncharacterized protein</fullName>
    </submittedName>
</protein>
<proteinExistence type="predicted"/>
<gene>
    <name evidence="2" type="ORF">SAMN06264849_1135</name>
</gene>
<accession>A0A521F4D9</accession>
<organism evidence="2 3">
    <name type="scientific">Melghirimyces algeriensis</name>
    <dbReference type="NCBI Taxonomy" id="910412"/>
    <lineage>
        <taxon>Bacteria</taxon>
        <taxon>Bacillati</taxon>
        <taxon>Bacillota</taxon>
        <taxon>Bacilli</taxon>
        <taxon>Bacillales</taxon>
        <taxon>Thermoactinomycetaceae</taxon>
        <taxon>Melghirimyces</taxon>
    </lineage>
</organism>
<dbReference type="EMBL" id="FXTI01000013">
    <property type="protein sequence ID" value="SMO91042.1"/>
    <property type="molecule type" value="Genomic_DNA"/>
</dbReference>
<evidence type="ECO:0000313" key="3">
    <source>
        <dbReference type="Proteomes" id="UP000315636"/>
    </source>
</evidence>
<keyword evidence="1" id="KW-0812">Transmembrane</keyword>
<name>A0A521F4D9_9BACL</name>
<evidence type="ECO:0000256" key="1">
    <source>
        <dbReference type="SAM" id="Phobius"/>
    </source>
</evidence>
<keyword evidence="1" id="KW-1133">Transmembrane helix</keyword>